<dbReference type="EMBL" id="JAXLQG010000006">
    <property type="protein sequence ID" value="KAK5538605.1"/>
    <property type="molecule type" value="Genomic_DNA"/>
</dbReference>
<proteinExistence type="predicted"/>
<dbReference type="Gene3D" id="3.40.630.30">
    <property type="match status" value="1"/>
</dbReference>
<name>A0AAV9QCP9_9PEZI</name>
<organism evidence="1 2">
    <name type="scientific">Vermiconidia calcicola</name>
    <dbReference type="NCBI Taxonomy" id="1690605"/>
    <lineage>
        <taxon>Eukaryota</taxon>
        <taxon>Fungi</taxon>
        <taxon>Dikarya</taxon>
        <taxon>Ascomycota</taxon>
        <taxon>Pezizomycotina</taxon>
        <taxon>Dothideomycetes</taxon>
        <taxon>Dothideomycetidae</taxon>
        <taxon>Mycosphaerellales</taxon>
        <taxon>Extremaceae</taxon>
        <taxon>Vermiconidia</taxon>
    </lineage>
</organism>
<comment type="caution">
    <text evidence="1">The sequence shown here is derived from an EMBL/GenBank/DDBJ whole genome shotgun (WGS) entry which is preliminary data.</text>
</comment>
<evidence type="ECO:0008006" key="3">
    <source>
        <dbReference type="Google" id="ProtNLM"/>
    </source>
</evidence>
<protein>
    <recommendedName>
        <fullName evidence="3">N-acetyltransferase domain-containing protein</fullName>
    </recommendedName>
</protein>
<dbReference type="AlphaFoldDB" id="A0AAV9QCP9"/>
<dbReference type="Proteomes" id="UP001345827">
    <property type="component" value="Unassembled WGS sequence"/>
</dbReference>
<reference evidence="1 2" key="1">
    <citation type="submission" date="2023-06" db="EMBL/GenBank/DDBJ databases">
        <title>Black Yeasts Isolated from many extreme environments.</title>
        <authorList>
            <person name="Coleine C."/>
            <person name="Stajich J.E."/>
            <person name="Selbmann L."/>
        </authorList>
    </citation>
    <scope>NUCLEOTIDE SEQUENCE [LARGE SCALE GENOMIC DNA]</scope>
    <source>
        <strain evidence="1 2">CCFEE 5887</strain>
    </source>
</reference>
<gene>
    <name evidence="1" type="ORF">LTR25_004147</name>
</gene>
<accession>A0AAV9QCP9</accession>
<evidence type="ECO:0000313" key="2">
    <source>
        <dbReference type="Proteomes" id="UP001345827"/>
    </source>
</evidence>
<keyword evidence="2" id="KW-1185">Reference proteome</keyword>
<evidence type="ECO:0000313" key="1">
    <source>
        <dbReference type="EMBL" id="KAK5538605.1"/>
    </source>
</evidence>
<sequence>MAHCVDPGFRIPVLHPTLRIVLTPPNIADGRDVVAALNDPRVYMNLNGPPYPYTDEDYWGWYEVVEEAARTSSEEMQTIKRSSKITQDAEQNAGGCQTRWAGRSWWVSAIRELRSERSDTGEETKFLGEITVRRSNFLYILDEAERQKKVYENNSLEAGDPKILWEVGFYLIPECHGRGIMPMVLQH</sequence>